<dbReference type="AlphaFoldDB" id="A0AAV7F8P3"/>
<accession>A0AAV7F8P3</accession>
<evidence type="ECO:0000313" key="1">
    <source>
        <dbReference type="EMBL" id="KAG9457550.1"/>
    </source>
</evidence>
<proteinExistence type="predicted"/>
<gene>
    <name evidence="1" type="ORF">H6P81_002058</name>
</gene>
<keyword evidence="2" id="KW-1185">Reference proteome</keyword>
<reference evidence="1 2" key="1">
    <citation type="submission" date="2021-07" db="EMBL/GenBank/DDBJ databases">
        <title>The Aristolochia fimbriata genome: insights into angiosperm evolution, floral development and chemical biosynthesis.</title>
        <authorList>
            <person name="Jiao Y."/>
        </authorList>
    </citation>
    <scope>NUCLEOTIDE SEQUENCE [LARGE SCALE GENOMIC DNA]</scope>
    <source>
        <strain evidence="1">IBCAS-2021</strain>
        <tissue evidence="1">Leaf</tissue>
    </source>
</reference>
<dbReference type="EMBL" id="JAINDJ010000002">
    <property type="protein sequence ID" value="KAG9457550.1"/>
    <property type="molecule type" value="Genomic_DNA"/>
</dbReference>
<name>A0AAV7F8P3_ARIFI</name>
<organism evidence="1 2">
    <name type="scientific">Aristolochia fimbriata</name>
    <name type="common">White veined hardy Dutchman's pipe vine</name>
    <dbReference type="NCBI Taxonomy" id="158543"/>
    <lineage>
        <taxon>Eukaryota</taxon>
        <taxon>Viridiplantae</taxon>
        <taxon>Streptophyta</taxon>
        <taxon>Embryophyta</taxon>
        <taxon>Tracheophyta</taxon>
        <taxon>Spermatophyta</taxon>
        <taxon>Magnoliopsida</taxon>
        <taxon>Magnoliidae</taxon>
        <taxon>Piperales</taxon>
        <taxon>Aristolochiaceae</taxon>
        <taxon>Aristolochia</taxon>
    </lineage>
</organism>
<sequence>MGPTSGELFISCLSIDSTQLFALEFWALPPNFSPSLKGGPRLLNSKSPRHLAGPESRTYSAFLKITRPLGSSHRRIYALSPMSRCV</sequence>
<dbReference type="Proteomes" id="UP000825729">
    <property type="component" value="Unassembled WGS sequence"/>
</dbReference>
<evidence type="ECO:0000313" key="2">
    <source>
        <dbReference type="Proteomes" id="UP000825729"/>
    </source>
</evidence>
<comment type="caution">
    <text evidence="1">The sequence shown here is derived from an EMBL/GenBank/DDBJ whole genome shotgun (WGS) entry which is preliminary data.</text>
</comment>
<protein>
    <submittedName>
        <fullName evidence="1">Uncharacterized protein</fullName>
    </submittedName>
</protein>